<dbReference type="PANTHER" id="PTHR10434">
    <property type="entry name" value="1-ACYL-SN-GLYCEROL-3-PHOSPHATE ACYLTRANSFERASE"/>
    <property type="match status" value="1"/>
</dbReference>
<keyword evidence="7" id="KW-1185">Reference proteome</keyword>
<gene>
    <name evidence="6" type="ORF">HJG52_17380</name>
</gene>
<reference evidence="6 7" key="1">
    <citation type="submission" date="2020-04" db="EMBL/GenBank/DDBJ databases">
        <title>Knoellia sp. isolate from air conditioner.</title>
        <authorList>
            <person name="Chea S."/>
            <person name="Kim D.-U."/>
        </authorList>
    </citation>
    <scope>NUCLEOTIDE SEQUENCE [LARGE SCALE GENOMIC DNA]</scope>
    <source>
        <strain evidence="6 7">DB2414S</strain>
    </source>
</reference>
<evidence type="ECO:0000256" key="1">
    <source>
        <dbReference type="ARBA" id="ARBA00008655"/>
    </source>
</evidence>
<dbReference type="CDD" id="cd07989">
    <property type="entry name" value="LPLAT_AGPAT-like"/>
    <property type="match status" value="1"/>
</dbReference>
<sequence>MPALVAGSLWTLALATAITLCPRGWRSADLTNRLLSLWSQGWLFATGANVVIEGAQHLHGIGACVVVSNHQSNLDPIVLTSTFGGRIRILTKRELFRVPLLGSALRTMGMVEVNRDSPDRATIAAGAAHALDQGLPLLVFPEGTTSRTGDLLPFKPGAFQIAIRHGVPIIPVLVTDSREVWPAKRLKVKAATVRVVVTAPLATEGLAESRVVDLSAMVRGRLENAWRVRSEGQHPRGIAT</sequence>
<evidence type="ECO:0000256" key="3">
    <source>
        <dbReference type="ARBA" id="ARBA00023315"/>
    </source>
</evidence>
<dbReference type="EMBL" id="JABEPQ010000004">
    <property type="protein sequence ID" value="NNM47766.1"/>
    <property type="molecule type" value="Genomic_DNA"/>
</dbReference>
<dbReference type="GO" id="GO:0003841">
    <property type="term" value="F:1-acylglycerol-3-phosphate O-acyltransferase activity"/>
    <property type="evidence" value="ECO:0007669"/>
    <property type="project" value="UniProtKB-UniRule"/>
</dbReference>
<evidence type="ECO:0000256" key="2">
    <source>
        <dbReference type="ARBA" id="ARBA00022679"/>
    </source>
</evidence>
<keyword evidence="4" id="KW-0443">Lipid metabolism</keyword>
<dbReference type="InterPro" id="IPR004552">
    <property type="entry name" value="AGP_acyltrans"/>
</dbReference>
<dbReference type="SMART" id="SM00563">
    <property type="entry name" value="PlsC"/>
    <property type="match status" value="1"/>
</dbReference>
<dbReference type="AlphaFoldDB" id="A0A849HDF1"/>
<keyword evidence="4" id="KW-0444">Lipid biosynthesis</keyword>
<organism evidence="6 7">
    <name type="scientific">Knoellia koreensis</name>
    <dbReference type="NCBI Taxonomy" id="2730921"/>
    <lineage>
        <taxon>Bacteria</taxon>
        <taxon>Bacillati</taxon>
        <taxon>Actinomycetota</taxon>
        <taxon>Actinomycetes</taxon>
        <taxon>Micrococcales</taxon>
        <taxon>Intrasporangiaceae</taxon>
        <taxon>Knoellia</taxon>
    </lineage>
</organism>
<dbReference type="PANTHER" id="PTHR10434:SF66">
    <property type="entry name" value="PHOSPHOLIPID_GLYCEROL ACYLTRANSFERASE DOMAIN-CONTAINING PROTEIN"/>
    <property type="match status" value="1"/>
</dbReference>
<dbReference type="SUPFAM" id="SSF69593">
    <property type="entry name" value="Glycerol-3-phosphate (1)-acyltransferase"/>
    <property type="match status" value="1"/>
</dbReference>
<comment type="domain">
    <text evidence="4">The HXXXXD motif is essential for acyltransferase activity and may constitute the binding site for the phosphate moiety of the glycerol-3-phosphate.</text>
</comment>
<name>A0A849HDF1_9MICO</name>
<keyword evidence="4" id="KW-0594">Phospholipid biosynthesis</keyword>
<keyword evidence="4" id="KW-1208">Phospholipid metabolism</keyword>
<dbReference type="RefSeq" id="WP_171244870.1">
    <property type="nucleotide sequence ID" value="NZ_JABEPQ010000004.1"/>
</dbReference>
<keyword evidence="2 4" id="KW-0808">Transferase</keyword>
<dbReference type="NCBIfam" id="TIGR00530">
    <property type="entry name" value="AGP_acyltrn"/>
    <property type="match status" value="1"/>
</dbReference>
<protein>
    <recommendedName>
        <fullName evidence="4">1-acyl-sn-glycerol-3-phosphate acyltransferase</fullName>
        <ecNumber evidence="4">2.3.1.51</ecNumber>
    </recommendedName>
</protein>
<dbReference type="Proteomes" id="UP000588586">
    <property type="component" value="Unassembled WGS sequence"/>
</dbReference>
<evidence type="ECO:0000256" key="4">
    <source>
        <dbReference type="RuleBase" id="RU361267"/>
    </source>
</evidence>
<dbReference type="InterPro" id="IPR002123">
    <property type="entry name" value="Plipid/glycerol_acylTrfase"/>
</dbReference>
<dbReference type="GO" id="GO:0006654">
    <property type="term" value="P:phosphatidic acid biosynthetic process"/>
    <property type="evidence" value="ECO:0007669"/>
    <property type="project" value="TreeGrafter"/>
</dbReference>
<evidence type="ECO:0000313" key="7">
    <source>
        <dbReference type="Proteomes" id="UP000588586"/>
    </source>
</evidence>
<evidence type="ECO:0000313" key="6">
    <source>
        <dbReference type="EMBL" id="NNM47766.1"/>
    </source>
</evidence>
<comment type="caution">
    <text evidence="6">The sequence shown here is derived from an EMBL/GenBank/DDBJ whole genome shotgun (WGS) entry which is preliminary data.</text>
</comment>
<feature type="domain" description="Phospholipid/glycerol acyltransferase" evidence="5">
    <location>
        <begin position="64"/>
        <end position="177"/>
    </location>
</feature>
<dbReference type="Pfam" id="PF01553">
    <property type="entry name" value="Acyltransferase"/>
    <property type="match status" value="1"/>
</dbReference>
<comment type="similarity">
    <text evidence="1 4">Belongs to the 1-acyl-sn-glycerol-3-phosphate acyltransferase family.</text>
</comment>
<accession>A0A849HDF1</accession>
<proteinExistence type="inferred from homology"/>
<dbReference type="EC" id="2.3.1.51" evidence="4"/>
<keyword evidence="3 4" id="KW-0012">Acyltransferase</keyword>
<evidence type="ECO:0000259" key="5">
    <source>
        <dbReference type="SMART" id="SM00563"/>
    </source>
</evidence>
<dbReference type="GO" id="GO:0016020">
    <property type="term" value="C:membrane"/>
    <property type="evidence" value="ECO:0007669"/>
    <property type="project" value="InterPro"/>
</dbReference>
<comment type="catalytic activity">
    <reaction evidence="4">
        <text>a 1-acyl-sn-glycero-3-phosphate + an acyl-CoA = a 1,2-diacyl-sn-glycero-3-phosphate + CoA</text>
        <dbReference type="Rhea" id="RHEA:19709"/>
        <dbReference type="ChEBI" id="CHEBI:57287"/>
        <dbReference type="ChEBI" id="CHEBI:57970"/>
        <dbReference type="ChEBI" id="CHEBI:58342"/>
        <dbReference type="ChEBI" id="CHEBI:58608"/>
        <dbReference type="EC" id="2.3.1.51"/>
    </reaction>
</comment>